<protein>
    <recommendedName>
        <fullName evidence="3">CCHC-type domain-containing protein</fullName>
    </recommendedName>
</protein>
<dbReference type="SMART" id="SM00343">
    <property type="entry name" value="ZnF_C2HC"/>
    <property type="match status" value="1"/>
</dbReference>
<feature type="compositionally biased region" description="Pro residues" evidence="2">
    <location>
        <begin position="127"/>
        <end position="175"/>
    </location>
</feature>
<feature type="compositionally biased region" description="Acidic residues" evidence="2">
    <location>
        <begin position="321"/>
        <end position="334"/>
    </location>
</feature>
<organism evidence="4 5">
    <name type="scientific">Canariomyces notabilis</name>
    <dbReference type="NCBI Taxonomy" id="2074819"/>
    <lineage>
        <taxon>Eukaryota</taxon>
        <taxon>Fungi</taxon>
        <taxon>Dikarya</taxon>
        <taxon>Ascomycota</taxon>
        <taxon>Pezizomycotina</taxon>
        <taxon>Sordariomycetes</taxon>
        <taxon>Sordariomycetidae</taxon>
        <taxon>Sordariales</taxon>
        <taxon>Chaetomiaceae</taxon>
        <taxon>Canariomyces</taxon>
    </lineage>
</organism>
<evidence type="ECO:0000313" key="5">
    <source>
        <dbReference type="Proteomes" id="UP001302812"/>
    </source>
</evidence>
<keyword evidence="1" id="KW-0479">Metal-binding</keyword>
<dbReference type="AlphaFoldDB" id="A0AAN6QJ85"/>
<feature type="domain" description="CCHC-type" evidence="3">
    <location>
        <begin position="17"/>
        <end position="32"/>
    </location>
</feature>
<keyword evidence="1" id="KW-0863">Zinc-finger</keyword>
<gene>
    <name evidence="4" type="ORF">N656DRAFT_771779</name>
</gene>
<reference evidence="4" key="2">
    <citation type="submission" date="2023-05" db="EMBL/GenBank/DDBJ databases">
        <authorList>
            <consortium name="Lawrence Berkeley National Laboratory"/>
            <person name="Steindorff A."/>
            <person name="Hensen N."/>
            <person name="Bonometti L."/>
            <person name="Westerberg I."/>
            <person name="Brannstrom I.O."/>
            <person name="Guillou S."/>
            <person name="Cros-Aarteil S."/>
            <person name="Calhoun S."/>
            <person name="Haridas S."/>
            <person name="Kuo A."/>
            <person name="Mondo S."/>
            <person name="Pangilinan J."/>
            <person name="Riley R."/>
            <person name="Labutti K."/>
            <person name="Andreopoulos B."/>
            <person name="Lipzen A."/>
            <person name="Chen C."/>
            <person name="Yanf M."/>
            <person name="Daum C."/>
            <person name="Ng V."/>
            <person name="Clum A."/>
            <person name="Ohm R."/>
            <person name="Martin F."/>
            <person name="Silar P."/>
            <person name="Natvig D."/>
            <person name="Lalanne C."/>
            <person name="Gautier V."/>
            <person name="Ament-Velasquez S.L."/>
            <person name="Kruys A."/>
            <person name="Hutchinson M.I."/>
            <person name="Powell A.J."/>
            <person name="Barry K."/>
            <person name="Miller A.N."/>
            <person name="Grigoriev I.V."/>
            <person name="Debuchy R."/>
            <person name="Gladieux P."/>
            <person name="Thoren M.H."/>
            <person name="Johannesson H."/>
        </authorList>
    </citation>
    <scope>NUCLEOTIDE SEQUENCE</scope>
    <source>
        <strain evidence="4">CBS 508.74</strain>
    </source>
</reference>
<dbReference type="PROSITE" id="PS50158">
    <property type="entry name" value="ZF_CCHC"/>
    <property type="match status" value="1"/>
</dbReference>
<comment type="caution">
    <text evidence="4">The sequence shown here is derived from an EMBL/GenBank/DDBJ whole genome shotgun (WGS) entry which is preliminary data.</text>
</comment>
<feature type="compositionally biased region" description="Pro residues" evidence="2">
    <location>
        <begin position="74"/>
        <end position="117"/>
    </location>
</feature>
<evidence type="ECO:0000256" key="2">
    <source>
        <dbReference type="SAM" id="MobiDB-lite"/>
    </source>
</evidence>
<feature type="compositionally biased region" description="Basic and acidic residues" evidence="2">
    <location>
        <begin position="277"/>
        <end position="310"/>
    </location>
</feature>
<feature type="compositionally biased region" description="Basic and acidic residues" evidence="2">
    <location>
        <begin position="606"/>
        <end position="620"/>
    </location>
</feature>
<proteinExistence type="predicted"/>
<feature type="compositionally biased region" description="Basic and acidic residues" evidence="2">
    <location>
        <begin position="455"/>
        <end position="466"/>
    </location>
</feature>
<feature type="region of interest" description="Disordered" evidence="2">
    <location>
        <begin position="38"/>
        <end position="343"/>
    </location>
</feature>
<feature type="compositionally biased region" description="Basic and acidic residues" evidence="2">
    <location>
        <begin position="648"/>
        <end position="657"/>
    </location>
</feature>
<dbReference type="GO" id="GO:0003676">
    <property type="term" value="F:nucleic acid binding"/>
    <property type="evidence" value="ECO:0007669"/>
    <property type="project" value="InterPro"/>
</dbReference>
<dbReference type="RefSeq" id="XP_064665961.1">
    <property type="nucleotide sequence ID" value="XM_064813884.1"/>
</dbReference>
<feature type="compositionally biased region" description="Basic and acidic residues" evidence="2">
    <location>
        <begin position="515"/>
        <end position="537"/>
    </location>
</feature>
<dbReference type="Proteomes" id="UP001302812">
    <property type="component" value="Unassembled WGS sequence"/>
</dbReference>
<keyword evidence="5" id="KW-1185">Reference proteome</keyword>
<accession>A0AAN6QJ85</accession>
<feature type="compositionally biased region" description="Basic residues" evidence="2">
    <location>
        <begin position="257"/>
        <end position="276"/>
    </location>
</feature>
<evidence type="ECO:0000259" key="3">
    <source>
        <dbReference type="PROSITE" id="PS50158"/>
    </source>
</evidence>
<feature type="compositionally biased region" description="Basic residues" evidence="2">
    <location>
        <begin position="625"/>
        <end position="644"/>
    </location>
</feature>
<reference evidence="4" key="1">
    <citation type="journal article" date="2023" name="Mol. Phylogenet. Evol.">
        <title>Genome-scale phylogeny and comparative genomics of the fungal order Sordariales.</title>
        <authorList>
            <person name="Hensen N."/>
            <person name="Bonometti L."/>
            <person name="Westerberg I."/>
            <person name="Brannstrom I.O."/>
            <person name="Guillou S."/>
            <person name="Cros-Aarteil S."/>
            <person name="Calhoun S."/>
            <person name="Haridas S."/>
            <person name="Kuo A."/>
            <person name="Mondo S."/>
            <person name="Pangilinan J."/>
            <person name="Riley R."/>
            <person name="LaButti K."/>
            <person name="Andreopoulos B."/>
            <person name="Lipzen A."/>
            <person name="Chen C."/>
            <person name="Yan M."/>
            <person name="Daum C."/>
            <person name="Ng V."/>
            <person name="Clum A."/>
            <person name="Steindorff A."/>
            <person name="Ohm R.A."/>
            <person name="Martin F."/>
            <person name="Silar P."/>
            <person name="Natvig D.O."/>
            <person name="Lalanne C."/>
            <person name="Gautier V."/>
            <person name="Ament-Velasquez S.L."/>
            <person name="Kruys A."/>
            <person name="Hutchinson M.I."/>
            <person name="Powell A.J."/>
            <person name="Barry K."/>
            <person name="Miller A.N."/>
            <person name="Grigoriev I.V."/>
            <person name="Debuchy R."/>
            <person name="Gladieux P."/>
            <person name="Hiltunen Thoren M."/>
            <person name="Johannesson H."/>
        </authorList>
    </citation>
    <scope>NUCLEOTIDE SEQUENCE</scope>
    <source>
        <strain evidence="4">CBS 508.74</strain>
    </source>
</reference>
<dbReference type="GeneID" id="89938009"/>
<evidence type="ECO:0000313" key="4">
    <source>
        <dbReference type="EMBL" id="KAK4108391.1"/>
    </source>
</evidence>
<dbReference type="SUPFAM" id="SSF57756">
    <property type="entry name" value="Retrovirus zinc finger-like domains"/>
    <property type="match status" value="1"/>
</dbReference>
<feature type="compositionally biased region" description="Basic and acidic residues" evidence="2">
    <location>
        <begin position="48"/>
        <end position="62"/>
    </location>
</feature>
<sequence>MTSTAPGQSAPQQEPVCYNCGTRGHWVVACPEPTRAVPAGLQQWQSQHQDRSQSERNVSSREKKGRPSITRYGQPPPPSFPPGVLPPPPPPPPPPHGYSQPGYPPAPYAGSYPPAPPSANYGQPSGAAPPPPPYGQPQYPAPYPPSLPPSYYPSALPYPPPSVPPPPPPFAPGTYPPQQYGPSPQPPPPGTGHYPALHSSPPPPPPGSYQYPPGPPLPYGTPPPGGGHYPPAPGWSPPQYGPPLPPPSANQMPSGTHRGRSHKNQASKRSNHRDKHRSGNEKRGKSGFSRNERQQERQSKQDEPTFKAEDLQAPASPAEKETEEDGEWNPESEEDLKQVFPEIKAKLADPVGIPLPPEYTDDPTIPPAYNATCIKSAFFNEGNQDEFSLSIRDSRHWATLKHDPAFRYYSGMIMRRFAGSEHEYPTYEPCDPPAASAPIKMPPRYQIDRSALKGMEQRAFADREPSSNRNGYTPHRSPQDYRSRDSGRDRPDRSDMENRRHSKRALDAALENDQDERSLKRGRWSESRQDRSRESHGRTNSSPRRRSPSPRFNLEGDPWSPQAGESRANGHRYSDPHKGDTPPSSREERVSYADKRHDSGYYSGDKQTRPRRDSERERRAPNRPYQRRRTPSRSRSRSLSRSRSRASSLDRSHRGRSESPLTALEAELLGLTEEEPRELKPKAKVMAKKPIRRVKVAAAFG</sequence>
<name>A0AAN6QJ85_9PEZI</name>
<feature type="region of interest" description="Disordered" evidence="2">
    <location>
        <begin position="455"/>
        <end position="663"/>
    </location>
</feature>
<dbReference type="Pfam" id="PF00098">
    <property type="entry name" value="zf-CCHC"/>
    <property type="match status" value="1"/>
</dbReference>
<dbReference type="Gene3D" id="4.10.60.10">
    <property type="entry name" value="Zinc finger, CCHC-type"/>
    <property type="match status" value="1"/>
</dbReference>
<feature type="compositionally biased region" description="Basic and acidic residues" evidence="2">
    <location>
        <begin position="477"/>
        <end position="499"/>
    </location>
</feature>
<evidence type="ECO:0000256" key="1">
    <source>
        <dbReference type="PROSITE-ProRule" id="PRU00047"/>
    </source>
</evidence>
<dbReference type="GO" id="GO:0008270">
    <property type="term" value="F:zinc ion binding"/>
    <property type="evidence" value="ECO:0007669"/>
    <property type="project" value="UniProtKB-KW"/>
</dbReference>
<feature type="compositionally biased region" description="Pro residues" evidence="2">
    <location>
        <begin position="200"/>
        <end position="248"/>
    </location>
</feature>
<dbReference type="EMBL" id="MU853363">
    <property type="protein sequence ID" value="KAK4108391.1"/>
    <property type="molecule type" value="Genomic_DNA"/>
</dbReference>
<dbReference type="InterPro" id="IPR036875">
    <property type="entry name" value="Znf_CCHC_sf"/>
</dbReference>
<keyword evidence="1" id="KW-0862">Zinc</keyword>
<dbReference type="InterPro" id="IPR001878">
    <property type="entry name" value="Znf_CCHC"/>
</dbReference>
<feature type="compositionally biased region" description="Basic and acidic residues" evidence="2">
    <location>
        <begin position="572"/>
        <end position="599"/>
    </location>
</feature>